<dbReference type="OrthoDB" id="1432803at2"/>
<gene>
    <name evidence="1" type="ORF">BXY75_2338</name>
</gene>
<accession>A0A3L9YE17</accession>
<proteinExistence type="predicted"/>
<sequence length="305" mass="34444">MEHIEYNPKGYKQKYIAHLNECFGAWGGDKEYNWVFEQQRGPFVSDLMVIHHDELGVLAGSGVTYRSLKNKSTGQQINTGIMTGSWTLPAARRRGCFSKIIQESRMLCKSHEVPHLTAFVTETNASAGRLASAGSLLVPSYHLFSPSEVYKGDFPKAKLCTASEAIKKQIFKAFTETEVDALKFEYSYETFVGQYVDRIKENTILKIGENFAILEAGTNEMKVLLMTYKNLDEAKIVLQCLTNYCIENLNKKSFLYSTQEAFYEMSLALGFESLPGYFTVLDASEAKVNNAEVYENLHIQMGDKM</sequence>
<name>A0A3L9YE17_9FLAO</name>
<evidence type="ECO:0000313" key="1">
    <source>
        <dbReference type="EMBL" id="RMA58956.1"/>
    </source>
</evidence>
<dbReference type="InterPro" id="IPR016181">
    <property type="entry name" value="Acyl_CoA_acyltransferase"/>
</dbReference>
<reference evidence="1 2" key="1">
    <citation type="submission" date="2018-10" db="EMBL/GenBank/DDBJ databases">
        <title>Genomic Encyclopedia of Archaeal and Bacterial Type Strains, Phase II (KMG-II): from individual species to whole genera.</title>
        <authorList>
            <person name="Goeker M."/>
        </authorList>
    </citation>
    <scope>NUCLEOTIDE SEQUENCE [LARGE SCALE GENOMIC DNA]</scope>
    <source>
        <strain evidence="1 2">DSM 23424</strain>
    </source>
</reference>
<dbReference type="Proteomes" id="UP000271339">
    <property type="component" value="Unassembled WGS sequence"/>
</dbReference>
<dbReference type="AlphaFoldDB" id="A0A3L9YE17"/>
<dbReference type="EMBL" id="REFC01000013">
    <property type="protein sequence ID" value="RMA58956.1"/>
    <property type="molecule type" value="Genomic_DNA"/>
</dbReference>
<dbReference type="RefSeq" id="WP_121907892.1">
    <property type="nucleotide sequence ID" value="NZ_REFC01000013.1"/>
</dbReference>
<comment type="caution">
    <text evidence="1">The sequence shown here is derived from an EMBL/GenBank/DDBJ whole genome shotgun (WGS) entry which is preliminary data.</text>
</comment>
<organism evidence="1 2">
    <name type="scientific">Ulvibacter antarcticus</name>
    <dbReference type="NCBI Taxonomy" id="442714"/>
    <lineage>
        <taxon>Bacteria</taxon>
        <taxon>Pseudomonadati</taxon>
        <taxon>Bacteroidota</taxon>
        <taxon>Flavobacteriia</taxon>
        <taxon>Flavobacteriales</taxon>
        <taxon>Flavobacteriaceae</taxon>
        <taxon>Ulvibacter</taxon>
    </lineage>
</organism>
<dbReference type="SUPFAM" id="SSF55729">
    <property type="entry name" value="Acyl-CoA N-acyltransferases (Nat)"/>
    <property type="match status" value="1"/>
</dbReference>
<evidence type="ECO:0008006" key="3">
    <source>
        <dbReference type="Google" id="ProtNLM"/>
    </source>
</evidence>
<evidence type="ECO:0000313" key="2">
    <source>
        <dbReference type="Proteomes" id="UP000271339"/>
    </source>
</evidence>
<protein>
    <recommendedName>
        <fullName evidence="3">Acetyltransferase (GNAT) family protein</fullName>
    </recommendedName>
</protein>
<keyword evidence="2" id="KW-1185">Reference proteome</keyword>